<dbReference type="GO" id="GO:0055085">
    <property type="term" value="P:transmembrane transport"/>
    <property type="evidence" value="ECO:0007669"/>
    <property type="project" value="InterPro"/>
</dbReference>
<evidence type="ECO:0008006" key="3">
    <source>
        <dbReference type="Google" id="ProtNLM"/>
    </source>
</evidence>
<name>A0A2S6ZB87_9XANT</name>
<accession>A0A2S6ZB87</accession>
<dbReference type="AlphaFoldDB" id="A0A2S6ZB87"/>
<dbReference type="Gene3D" id="2.40.30.170">
    <property type="match status" value="1"/>
</dbReference>
<reference evidence="1 2" key="1">
    <citation type="submission" date="2016-08" db="EMBL/GenBank/DDBJ databases">
        <title>Evolution of the type three secretion system and type three effector repertoires in Xanthomonas.</title>
        <authorList>
            <person name="Merda D."/>
            <person name="Briand M."/>
            <person name="Bosis E."/>
            <person name="Rousseau C."/>
            <person name="Portier P."/>
            <person name="Jacques M.-A."/>
            <person name="Fischer-Le Saux M."/>
        </authorList>
    </citation>
    <scope>NUCLEOTIDE SEQUENCE [LARGE SCALE GENOMIC DNA]</scope>
    <source>
        <strain evidence="1 2">CFBP 4691</strain>
    </source>
</reference>
<evidence type="ECO:0000313" key="2">
    <source>
        <dbReference type="Proteomes" id="UP000239898"/>
    </source>
</evidence>
<dbReference type="EMBL" id="MIGX01000125">
    <property type="protein sequence ID" value="PPT82517.1"/>
    <property type="molecule type" value="Genomic_DNA"/>
</dbReference>
<dbReference type="RefSeq" id="WP_185817201.1">
    <property type="nucleotide sequence ID" value="NZ_JBHSXW010000001.1"/>
</dbReference>
<dbReference type="Proteomes" id="UP000239898">
    <property type="component" value="Unassembled WGS sequence"/>
</dbReference>
<comment type="caution">
    <text evidence="1">The sequence shown here is derived from an EMBL/GenBank/DDBJ whole genome shotgun (WGS) entry which is preliminary data.</text>
</comment>
<organism evidence="1 2">
    <name type="scientific">Xanthomonas theicola</name>
    <dbReference type="NCBI Taxonomy" id="56464"/>
    <lineage>
        <taxon>Bacteria</taxon>
        <taxon>Pseudomonadati</taxon>
        <taxon>Pseudomonadota</taxon>
        <taxon>Gammaproteobacteria</taxon>
        <taxon>Lysobacterales</taxon>
        <taxon>Lysobacteraceae</taxon>
        <taxon>Xanthomonas</taxon>
    </lineage>
</organism>
<sequence>MSIVAVLLIACAGAGVGLWRMYDNNVKHSDDASVATPQAMAGSVPHARDGIVVVARFKLDDLAAIRVGQAARVRLQGAPGQVWPGRVQAVGAEHGQDTGSAGNVVGVVQRRPVRIAVDAPPRQRALFRPGVAARVEIDIRSGP</sequence>
<evidence type="ECO:0000313" key="1">
    <source>
        <dbReference type="EMBL" id="PPT82517.1"/>
    </source>
</evidence>
<gene>
    <name evidence="1" type="ORF">XthCFBP4691_17320</name>
</gene>
<protein>
    <recommendedName>
        <fullName evidence="3">HlyD family secretion protein</fullName>
    </recommendedName>
</protein>
<proteinExistence type="predicted"/>
<keyword evidence="2" id="KW-1185">Reference proteome</keyword>